<dbReference type="PANTHER" id="PTHR20932:SF2">
    <property type="entry name" value="AND PUTATIVE PEPTIDOGLYCAN-BINDING DOMAIN-CONTAINING PROTEIN 1-RELATED"/>
    <property type="match status" value="1"/>
</dbReference>
<feature type="domain" description="LysM" evidence="3">
    <location>
        <begin position="40"/>
        <end position="84"/>
    </location>
</feature>
<proteinExistence type="predicted"/>
<dbReference type="OMA" id="EVWPHSA"/>
<reference evidence="4" key="2">
    <citation type="submission" date="2025-08" db="UniProtKB">
        <authorList>
            <consortium name="Ensembl"/>
        </authorList>
    </citation>
    <scope>IDENTIFICATION</scope>
    <source>
        <strain evidence="4">Glennie</strain>
    </source>
</reference>
<dbReference type="Gene3D" id="3.10.350.10">
    <property type="entry name" value="LysM domain"/>
    <property type="match status" value="1"/>
</dbReference>
<gene>
    <name evidence="4" type="primary">LYSMD1</name>
</gene>
<feature type="compositionally biased region" description="Basic and acidic residues" evidence="2">
    <location>
        <begin position="215"/>
        <end position="226"/>
    </location>
</feature>
<dbReference type="KEGG" id="oaa:100083934"/>
<evidence type="ECO:0000259" key="3">
    <source>
        <dbReference type="PROSITE" id="PS51782"/>
    </source>
</evidence>
<sequence>MSSPARQEGCGGSGLLRGSRTRSYGSLVQSACSPARQRLLQHRLEPGDTLAGLALKYGVTMEQIKRANRLYTNESIFLKSSLTIPVLTQPRGLLHGLDSDSEEEEKEEAAAATGPGVEAGSKEEGPTAGQANGDSPQPTHDLSASDFLKKLDSEISLSKKAAARKLRRGEGRIPGEAARPVSPSSPQTQRQQQQQQQQRALLGPVPLTRTSRTASLRDQEDEIFKL</sequence>
<dbReference type="Proteomes" id="UP000002279">
    <property type="component" value="Chromosome X5"/>
</dbReference>
<dbReference type="AlphaFoldDB" id="A0A6I8P0Z0"/>
<dbReference type="Bgee" id="ENSOANG00000044152">
    <property type="expression patterns" value="Expressed in cerebellum and 7 other cell types or tissues"/>
</dbReference>
<dbReference type="PANTHER" id="PTHR20932">
    <property type="entry name" value="LYSM AND PUTATIVE PEPTIDOGLYCAN-BINDING DOMAIN-CONTAINING PROTEIN"/>
    <property type="match status" value="1"/>
</dbReference>
<evidence type="ECO:0000313" key="5">
    <source>
        <dbReference type="Proteomes" id="UP000002279"/>
    </source>
</evidence>
<dbReference type="OrthoDB" id="2107166at2759"/>
<feature type="region of interest" description="Disordered" evidence="2">
    <location>
        <begin position="160"/>
        <end position="226"/>
    </location>
</feature>
<dbReference type="Ensembl" id="ENSOANT00000057784.1">
    <property type="protein sequence ID" value="ENSOANP00000046661.1"/>
    <property type="gene ID" value="ENSOANG00000044152.1"/>
</dbReference>
<feature type="region of interest" description="Disordered" evidence="2">
    <location>
        <begin position="94"/>
        <end position="147"/>
    </location>
</feature>
<keyword evidence="5" id="KW-1185">Reference proteome</keyword>
<name>A0A6I8P0Z0_ORNAN</name>
<reference evidence="4" key="3">
    <citation type="submission" date="2025-09" db="UniProtKB">
        <authorList>
            <consortium name="Ensembl"/>
        </authorList>
    </citation>
    <scope>IDENTIFICATION</scope>
    <source>
        <strain evidence="4">Glennie</strain>
    </source>
</reference>
<dbReference type="GeneTree" id="ENSGT00940000160002"/>
<dbReference type="InterPro" id="IPR045030">
    <property type="entry name" value="LYSM1-4"/>
</dbReference>
<dbReference type="RefSeq" id="XP_028911997.1">
    <property type="nucleotide sequence ID" value="XM_029056164.2"/>
</dbReference>
<feature type="compositionally biased region" description="Low complexity" evidence="2">
    <location>
        <begin position="187"/>
        <end position="199"/>
    </location>
</feature>
<dbReference type="Pfam" id="PF01476">
    <property type="entry name" value="LysM"/>
    <property type="match status" value="1"/>
</dbReference>
<dbReference type="SMART" id="SM00257">
    <property type="entry name" value="LysM"/>
    <property type="match status" value="1"/>
</dbReference>
<dbReference type="CDD" id="cd00118">
    <property type="entry name" value="LysM"/>
    <property type="match status" value="1"/>
</dbReference>
<dbReference type="GO" id="GO:0005654">
    <property type="term" value="C:nucleoplasm"/>
    <property type="evidence" value="ECO:0007669"/>
    <property type="project" value="Ensembl"/>
</dbReference>
<accession>A0A6I8P0Z0</accession>
<evidence type="ECO:0000256" key="2">
    <source>
        <dbReference type="SAM" id="MobiDB-lite"/>
    </source>
</evidence>
<dbReference type="InterPro" id="IPR036779">
    <property type="entry name" value="LysM_dom_sf"/>
</dbReference>
<dbReference type="GeneID" id="100083934"/>
<feature type="compositionally biased region" description="Polar residues" evidence="2">
    <location>
        <begin position="129"/>
        <end position="142"/>
    </location>
</feature>
<dbReference type="FunCoup" id="A0A6I8P0Z0">
    <property type="interactions" value="1284"/>
</dbReference>
<evidence type="ECO:0000256" key="1">
    <source>
        <dbReference type="ARBA" id="ARBA00040996"/>
    </source>
</evidence>
<dbReference type="SUPFAM" id="SSF54106">
    <property type="entry name" value="LysM domain"/>
    <property type="match status" value="1"/>
</dbReference>
<reference evidence="4 5" key="1">
    <citation type="journal article" date="2008" name="Nature">
        <title>Genome analysis of the platypus reveals unique signatures of evolution.</title>
        <authorList>
            <person name="Warren W.C."/>
            <person name="Hillier L.W."/>
            <person name="Marshall Graves J.A."/>
            <person name="Birney E."/>
            <person name="Ponting C.P."/>
            <person name="Grutzner F."/>
            <person name="Belov K."/>
            <person name="Miller W."/>
            <person name="Clarke L."/>
            <person name="Chinwalla A.T."/>
            <person name="Yang S.P."/>
            <person name="Heger A."/>
            <person name="Locke D.P."/>
            <person name="Miethke P."/>
            <person name="Waters P.D."/>
            <person name="Veyrunes F."/>
            <person name="Fulton L."/>
            <person name="Fulton B."/>
            <person name="Graves T."/>
            <person name="Wallis J."/>
            <person name="Puente X.S."/>
            <person name="Lopez-Otin C."/>
            <person name="Ordonez G.R."/>
            <person name="Eichler E.E."/>
            <person name="Chen L."/>
            <person name="Cheng Z."/>
            <person name="Deakin J.E."/>
            <person name="Alsop A."/>
            <person name="Thompson K."/>
            <person name="Kirby P."/>
            <person name="Papenfuss A.T."/>
            <person name="Wakefield M.J."/>
            <person name="Olender T."/>
            <person name="Lancet D."/>
            <person name="Huttley G.A."/>
            <person name="Smit A.F."/>
            <person name="Pask A."/>
            <person name="Temple-Smith P."/>
            <person name="Batzer M.A."/>
            <person name="Walker J.A."/>
            <person name="Konkel M.K."/>
            <person name="Harris R.S."/>
            <person name="Whittington C.M."/>
            <person name="Wong E.S."/>
            <person name="Gemmell N.J."/>
            <person name="Buschiazzo E."/>
            <person name="Vargas Jentzsch I.M."/>
            <person name="Merkel A."/>
            <person name="Schmitz J."/>
            <person name="Zemann A."/>
            <person name="Churakov G."/>
            <person name="Kriegs J.O."/>
            <person name="Brosius J."/>
            <person name="Murchison E.P."/>
            <person name="Sachidanandam R."/>
            <person name="Smith C."/>
            <person name="Hannon G.J."/>
            <person name="Tsend-Ayush E."/>
            <person name="McMillan D."/>
            <person name="Attenborough R."/>
            <person name="Rens W."/>
            <person name="Ferguson-Smith M."/>
            <person name="Lefevre C.M."/>
            <person name="Sharp J.A."/>
            <person name="Nicholas K.R."/>
            <person name="Ray D.A."/>
            <person name="Kube M."/>
            <person name="Reinhardt R."/>
            <person name="Pringle T.H."/>
            <person name="Taylor J."/>
            <person name="Jones R.C."/>
            <person name="Nixon B."/>
            <person name="Dacheux J.L."/>
            <person name="Niwa H."/>
            <person name="Sekita Y."/>
            <person name="Huang X."/>
            <person name="Stark A."/>
            <person name="Kheradpour P."/>
            <person name="Kellis M."/>
            <person name="Flicek P."/>
            <person name="Chen Y."/>
            <person name="Webber C."/>
            <person name="Hardison R."/>
            <person name="Nelson J."/>
            <person name="Hallsworth-Pepin K."/>
            <person name="Delehaunty K."/>
            <person name="Markovic C."/>
            <person name="Minx P."/>
            <person name="Feng Y."/>
            <person name="Kremitzki C."/>
            <person name="Mitreva M."/>
            <person name="Glasscock J."/>
            <person name="Wylie T."/>
            <person name="Wohldmann P."/>
            <person name="Thiru P."/>
            <person name="Nhan M.N."/>
            <person name="Pohl C.S."/>
            <person name="Smith S.M."/>
            <person name="Hou S."/>
            <person name="Nefedov M."/>
            <person name="de Jong P.J."/>
            <person name="Renfree M.B."/>
            <person name="Mardis E.R."/>
            <person name="Wilson R.K."/>
        </authorList>
    </citation>
    <scope>NUCLEOTIDE SEQUENCE [LARGE SCALE GENOMIC DNA]</scope>
    <source>
        <strain evidence="4 5">Glennie</strain>
    </source>
</reference>
<organism evidence="4 5">
    <name type="scientific">Ornithorhynchus anatinus</name>
    <name type="common">Duckbill platypus</name>
    <dbReference type="NCBI Taxonomy" id="9258"/>
    <lineage>
        <taxon>Eukaryota</taxon>
        <taxon>Metazoa</taxon>
        <taxon>Chordata</taxon>
        <taxon>Craniata</taxon>
        <taxon>Vertebrata</taxon>
        <taxon>Euteleostomi</taxon>
        <taxon>Mammalia</taxon>
        <taxon>Monotremata</taxon>
        <taxon>Ornithorhynchidae</taxon>
        <taxon>Ornithorhynchus</taxon>
    </lineage>
</organism>
<dbReference type="InterPro" id="IPR018392">
    <property type="entry name" value="LysM"/>
</dbReference>
<dbReference type="CTD" id="388695"/>
<dbReference type="PROSITE" id="PS51782">
    <property type="entry name" value="LYSM"/>
    <property type="match status" value="1"/>
</dbReference>
<dbReference type="InParanoid" id="A0A6I8P0Z0"/>
<protein>
    <recommendedName>
        <fullName evidence="1">LysM and putative peptidoglycan-binding domain-containing protein 1</fullName>
    </recommendedName>
</protein>
<evidence type="ECO:0000313" key="4">
    <source>
        <dbReference type="Ensembl" id="ENSOANP00000046661.1"/>
    </source>
</evidence>